<evidence type="ECO:0000256" key="2">
    <source>
        <dbReference type="ARBA" id="ARBA00008773"/>
    </source>
</evidence>
<dbReference type="EC" id="3.2.1.39" evidence="3"/>
<evidence type="ECO:0000256" key="4">
    <source>
        <dbReference type="ARBA" id="ARBA00022801"/>
    </source>
</evidence>
<dbReference type="AlphaFoldDB" id="A0A8S9MM51"/>
<accession>A0A8S9MM51</accession>
<proteinExistence type="inferred from homology"/>
<dbReference type="Proteomes" id="UP000712600">
    <property type="component" value="Unassembled WGS sequence"/>
</dbReference>
<dbReference type="GO" id="GO:0042973">
    <property type="term" value="F:glucan endo-1,3-beta-D-glucosidase activity"/>
    <property type="evidence" value="ECO:0007669"/>
    <property type="project" value="UniProtKB-EC"/>
</dbReference>
<dbReference type="PROSITE" id="PS00587">
    <property type="entry name" value="GLYCOSYL_HYDROL_F17"/>
    <property type="match status" value="1"/>
</dbReference>
<dbReference type="SUPFAM" id="SSF51445">
    <property type="entry name" value="(Trans)glycosidases"/>
    <property type="match status" value="1"/>
</dbReference>
<feature type="region of interest" description="Disordered" evidence="6">
    <location>
        <begin position="34"/>
        <end position="58"/>
    </location>
</feature>
<dbReference type="EMBL" id="QGKX02002183">
    <property type="protein sequence ID" value="KAF3484501.1"/>
    <property type="molecule type" value="Genomic_DNA"/>
</dbReference>
<sequence length="139" mass="15295">MMKKKELRCDVSLVEIRLSQSLSVVSRCTGAFYPVPKSPSSPSTSSRTPPTSPLRSPSVRCGASMAVMGHENLSVIVAETGWPSSGIDSGEVDETLLYSEMFLKGLLAHLRSGGGTKMVVVEGKEEDWWRFWLGSWWGW</sequence>
<reference evidence="7" key="1">
    <citation type="submission" date="2019-12" db="EMBL/GenBank/DDBJ databases">
        <title>Genome sequencing and annotation of Brassica cretica.</title>
        <authorList>
            <person name="Studholme D.J."/>
            <person name="Sarris P."/>
        </authorList>
    </citation>
    <scope>NUCLEOTIDE SEQUENCE</scope>
    <source>
        <strain evidence="7">PFS-109/04</strain>
        <tissue evidence="7">Leaf</tissue>
    </source>
</reference>
<name>A0A8S9MM51_BRACR</name>
<evidence type="ECO:0000313" key="8">
    <source>
        <dbReference type="Proteomes" id="UP000712600"/>
    </source>
</evidence>
<dbReference type="Gene3D" id="3.20.20.80">
    <property type="entry name" value="Glycosidases"/>
    <property type="match status" value="1"/>
</dbReference>
<gene>
    <name evidence="7" type="ORF">F2Q69_00057482</name>
</gene>
<evidence type="ECO:0000313" key="7">
    <source>
        <dbReference type="EMBL" id="KAF3484501.1"/>
    </source>
</evidence>
<evidence type="ECO:0000256" key="1">
    <source>
        <dbReference type="ARBA" id="ARBA00000382"/>
    </source>
</evidence>
<comment type="similarity">
    <text evidence="2">Belongs to the glycosyl hydrolase 17 family.</text>
</comment>
<dbReference type="GO" id="GO:0005975">
    <property type="term" value="P:carbohydrate metabolic process"/>
    <property type="evidence" value="ECO:0007669"/>
    <property type="project" value="InterPro"/>
</dbReference>
<evidence type="ECO:0000256" key="5">
    <source>
        <dbReference type="ARBA" id="ARBA00023295"/>
    </source>
</evidence>
<protein>
    <recommendedName>
        <fullName evidence="3">glucan endo-1,3-beta-D-glucosidase</fullName>
        <ecNumber evidence="3">3.2.1.39</ecNumber>
    </recommendedName>
</protein>
<evidence type="ECO:0000256" key="3">
    <source>
        <dbReference type="ARBA" id="ARBA00012780"/>
    </source>
</evidence>
<evidence type="ECO:0000256" key="6">
    <source>
        <dbReference type="SAM" id="MobiDB-lite"/>
    </source>
</evidence>
<keyword evidence="5" id="KW-0326">Glycosidase</keyword>
<keyword evidence="4" id="KW-0378">Hydrolase</keyword>
<comment type="caution">
    <text evidence="7">The sequence shown here is derived from an EMBL/GenBank/DDBJ whole genome shotgun (WGS) entry which is preliminary data.</text>
</comment>
<comment type="catalytic activity">
    <reaction evidence="1">
        <text>Hydrolysis of (1-&gt;3)-beta-D-glucosidic linkages in (1-&gt;3)-beta-D-glucans.</text>
        <dbReference type="EC" id="3.2.1.39"/>
    </reaction>
</comment>
<organism evidence="7 8">
    <name type="scientific">Brassica cretica</name>
    <name type="common">Mustard</name>
    <dbReference type="NCBI Taxonomy" id="69181"/>
    <lineage>
        <taxon>Eukaryota</taxon>
        <taxon>Viridiplantae</taxon>
        <taxon>Streptophyta</taxon>
        <taxon>Embryophyta</taxon>
        <taxon>Tracheophyta</taxon>
        <taxon>Spermatophyta</taxon>
        <taxon>Magnoliopsida</taxon>
        <taxon>eudicotyledons</taxon>
        <taxon>Gunneridae</taxon>
        <taxon>Pentapetalae</taxon>
        <taxon>rosids</taxon>
        <taxon>malvids</taxon>
        <taxon>Brassicales</taxon>
        <taxon>Brassicaceae</taxon>
        <taxon>Brassiceae</taxon>
        <taxon>Brassica</taxon>
    </lineage>
</organism>
<dbReference type="InterPro" id="IPR000490">
    <property type="entry name" value="Glyco_hydro_17"/>
</dbReference>
<dbReference type="InterPro" id="IPR017853">
    <property type="entry name" value="GH"/>
</dbReference>